<keyword evidence="5" id="KW-0479">Metal-binding</keyword>
<evidence type="ECO:0000256" key="11">
    <source>
        <dbReference type="SAM" id="Phobius"/>
    </source>
</evidence>
<dbReference type="PANTHER" id="PTHR47955:SF9">
    <property type="entry name" value="PREMNASPIRODIENE OXYGENASE-LIKE"/>
    <property type="match status" value="1"/>
</dbReference>
<accession>A0A8S0QBE9</accession>
<keyword evidence="3" id="KW-0349">Heme</keyword>
<dbReference type="Gene3D" id="1.10.630.10">
    <property type="entry name" value="Cytochrome P450"/>
    <property type="match status" value="1"/>
</dbReference>
<dbReference type="GO" id="GO:0016705">
    <property type="term" value="F:oxidoreductase activity, acting on paired donors, with incorporation or reduction of molecular oxygen"/>
    <property type="evidence" value="ECO:0007669"/>
    <property type="project" value="InterPro"/>
</dbReference>
<dbReference type="GO" id="GO:0004497">
    <property type="term" value="F:monooxygenase activity"/>
    <property type="evidence" value="ECO:0007669"/>
    <property type="project" value="UniProtKB-KW"/>
</dbReference>
<dbReference type="InterPro" id="IPR001128">
    <property type="entry name" value="Cyt_P450"/>
</dbReference>
<feature type="transmembrane region" description="Helical" evidence="11">
    <location>
        <begin position="6"/>
        <end position="25"/>
    </location>
</feature>
<evidence type="ECO:0000256" key="2">
    <source>
        <dbReference type="ARBA" id="ARBA00010617"/>
    </source>
</evidence>
<dbReference type="OrthoDB" id="1267511at2759"/>
<keyword evidence="6 11" id="KW-1133">Transmembrane helix</keyword>
<evidence type="ECO:0000256" key="9">
    <source>
        <dbReference type="ARBA" id="ARBA00023033"/>
    </source>
</evidence>
<evidence type="ECO:0000256" key="6">
    <source>
        <dbReference type="ARBA" id="ARBA00022989"/>
    </source>
</evidence>
<evidence type="ECO:0000256" key="3">
    <source>
        <dbReference type="ARBA" id="ARBA00022617"/>
    </source>
</evidence>
<comment type="subcellular location">
    <subcellularLocation>
        <location evidence="1">Membrane</location>
        <topology evidence="1">Single-pass membrane protein</topology>
    </subcellularLocation>
</comment>
<keyword evidence="7" id="KW-0560">Oxidoreductase</keyword>
<evidence type="ECO:0000256" key="10">
    <source>
        <dbReference type="ARBA" id="ARBA00023136"/>
    </source>
</evidence>
<evidence type="ECO:0000313" key="13">
    <source>
        <dbReference type="Proteomes" id="UP000594638"/>
    </source>
</evidence>
<proteinExistence type="inferred from homology"/>
<dbReference type="AlphaFoldDB" id="A0A8S0QBE9"/>
<feature type="non-terminal residue" evidence="12">
    <location>
        <position position="293"/>
    </location>
</feature>
<dbReference type="Pfam" id="PF00067">
    <property type="entry name" value="p450"/>
    <property type="match status" value="1"/>
</dbReference>
<evidence type="ECO:0000256" key="4">
    <source>
        <dbReference type="ARBA" id="ARBA00022692"/>
    </source>
</evidence>
<dbReference type="GO" id="GO:0016020">
    <property type="term" value="C:membrane"/>
    <property type="evidence" value="ECO:0007669"/>
    <property type="project" value="UniProtKB-SubCell"/>
</dbReference>
<protein>
    <submittedName>
        <fullName evidence="12">Premnaspirodiene oxygenase-like</fullName>
    </submittedName>
</protein>
<reference evidence="12 13" key="1">
    <citation type="submission" date="2019-12" db="EMBL/GenBank/DDBJ databases">
        <authorList>
            <person name="Alioto T."/>
            <person name="Alioto T."/>
            <person name="Gomez Garrido J."/>
        </authorList>
    </citation>
    <scope>NUCLEOTIDE SEQUENCE [LARGE SCALE GENOMIC DNA]</scope>
</reference>
<dbReference type="InterPro" id="IPR036396">
    <property type="entry name" value="Cyt_P450_sf"/>
</dbReference>
<keyword evidence="9" id="KW-0503">Monooxygenase</keyword>
<evidence type="ECO:0000256" key="7">
    <source>
        <dbReference type="ARBA" id="ARBA00023002"/>
    </source>
</evidence>
<evidence type="ECO:0000256" key="5">
    <source>
        <dbReference type="ARBA" id="ARBA00022723"/>
    </source>
</evidence>
<dbReference type="InterPro" id="IPR002401">
    <property type="entry name" value="Cyt_P450_E_grp-I"/>
</dbReference>
<comment type="caution">
    <text evidence="12">The sequence shown here is derived from an EMBL/GenBank/DDBJ whole genome shotgun (WGS) entry which is preliminary data.</text>
</comment>
<dbReference type="PANTHER" id="PTHR47955">
    <property type="entry name" value="CYTOCHROME P450 FAMILY 71 PROTEIN"/>
    <property type="match status" value="1"/>
</dbReference>
<dbReference type="Gramene" id="OE9A105649T1">
    <property type="protein sequence ID" value="OE9A105649C1"/>
    <property type="gene ID" value="OE9A105649"/>
</dbReference>
<keyword evidence="13" id="KW-1185">Reference proteome</keyword>
<name>A0A8S0QBE9_OLEEU</name>
<keyword evidence="4 11" id="KW-0812">Transmembrane</keyword>
<dbReference type="GO" id="GO:0020037">
    <property type="term" value="F:heme binding"/>
    <property type="evidence" value="ECO:0007669"/>
    <property type="project" value="InterPro"/>
</dbReference>
<dbReference type="PRINTS" id="PR00463">
    <property type="entry name" value="EP450I"/>
</dbReference>
<organism evidence="12 13">
    <name type="scientific">Olea europaea subsp. europaea</name>
    <dbReference type="NCBI Taxonomy" id="158383"/>
    <lineage>
        <taxon>Eukaryota</taxon>
        <taxon>Viridiplantae</taxon>
        <taxon>Streptophyta</taxon>
        <taxon>Embryophyta</taxon>
        <taxon>Tracheophyta</taxon>
        <taxon>Spermatophyta</taxon>
        <taxon>Magnoliopsida</taxon>
        <taxon>eudicotyledons</taxon>
        <taxon>Gunneridae</taxon>
        <taxon>Pentapetalae</taxon>
        <taxon>asterids</taxon>
        <taxon>lamiids</taxon>
        <taxon>Lamiales</taxon>
        <taxon>Oleaceae</taxon>
        <taxon>Oleeae</taxon>
        <taxon>Olea</taxon>
    </lineage>
</organism>
<dbReference type="GO" id="GO:0005506">
    <property type="term" value="F:iron ion binding"/>
    <property type="evidence" value="ECO:0007669"/>
    <property type="project" value="InterPro"/>
</dbReference>
<keyword evidence="10 11" id="KW-0472">Membrane</keyword>
<evidence type="ECO:0000256" key="8">
    <source>
        <dbReference type="ARBA" id="ARBA00023004"/>
    </source>
</evidence>
<dbReference type="SUPFAM" id="SSF48264">
    <property type="entry name" value="Cytochrome P450"/>
    <property type="match status" value="1"/>
</dbReference>
<dbReference type="EMBL" id="CACTIH010000710">
    <property type="protein sequence ID" value="CAA2962044.1"/>
    <property type="molecule type" value="Genomic_DNA"/>
</dbReference>
<evidence type="ECO:0000313" key="12">
    <source>
        <dbReference type="EMBL" id="CAA2962044.1"/>
    </source>
</evidence>
<keyword evidence="8" id="KW-0408">Iron</keyword>
<dbReference type="Proteomes" id="UP000594638">
    <property type="component" value="Unassembled WGS sequence"/>
</dbReference>
<gene>
    <name evidence="12" type="ORF">OLEA9_A105649</name>
</gene>
<sequence>MELEILSFPTIFISFTFIFILLIFLRLRRTKLPPGPWKLPLIGSLHHLAVAGLEPHHVLTNLARKYGPIMHLQLGEISAVIISTPRLAKEVLKTHDLAFALRLKLLSPEIITYNCVDIAFAPYGGYWRQMRKICTLELLTAKNIFTYTNTVVSRAAFGNRFKNQEKVIPVINELTATAGGFDVADLYPSIKILQVISGLKSKLMKLREKSDHVLNDIIDEHKERLANKEKFKGHSGEEDLVDVLLRHKARSELEFPISINNIKAILLEIFSAGTDTSATAVEYAMTEMMRHPR</sequence>
<evidence type="ECO:0000256" key="1">
    <source>
        <dbReference type="ARBA" id="ARBA00004167"/>
    </source>
</evidence>
<comment type="similarity">
    <text evidence="2">Belongs to the cytochrome P450 family.</text>
</comment>